<evidence type="ECO:0000313" key="3">
    <source>
        <dbReference type="Proteomes" id="UP000283634"/>
    </source>
</evidence>
<dbReference type="AlphaFoldDB" id="A0A3R7M033"/>
<reference evidence="2 3" key="1">
    <citation type="journal article" date="2018" name="BMC Genomics">
        <title>Genomic comparison of Trypanosoma conorhini and Trypanosoma rangeli to Trypanosoma cruzi strains of high and low virulence.</title>
        <authorList>
            <person name="Bradwell K.R."/>
            <person name="Koparde V.N."/>
            <person name="Matveyev A.V."/>
            <person name="Serrano M.G."/>
            <person name="Alves J.M."/>
            <person name="Parikh H."/>
            <person name="Huang B."/>
            <person name="Lee V."/>
            <person name="Espinosa-Alvarez O."/>
            <person name="Ortiz P.A."/>
            <person name="Costa-Martins A.G."/>
            <person name="Teixeira M.M."/>
            <person name="Buck G.A."/>
        </authorList>
    </citation>
    <scope>NUCLEOTIDE SEQUENCE [LARGE SCALE GENOMIC DNA]</scope>
    <source>
        <strain evidence="2 3">AM80</strain>
    </source>
</reference>
<dbReference type="OrthoDB" id="243125at2759"/>
<dbReference type="VEuPathDB" id="TriTrypDB:TRSC58_02841"/>
<keyword evidence="3" id="KW-1185">Reference proteome</keyword>
<organism evidence="2 3">
    <name type="scientific">Trypanosoma rangeli</name>
    <dbReference type="NCBI Taxonomy" id="5698"/>
    <lineage>
        <taxon>Eukaryota</taxon>
        <taxon>Discoba</taxon>
        <taxon>Euglenozoa</taxon>
        <taxon>Kinetoplastea</taxon>
        <taxon>Metakinetoplastina</taxon>
        <taxon>Trypanosomatida</taxon>
        <taxon>Trypanosomatidae</taxon>
        <taxon>Trypanosoma</taxon>
        <taxon>Herpetosoma</taxon>
    </lineage>
</organism>
<comment type="caution">
    <text evidence="2">The sequence shown here is derived from an EMBL/GenBank/DDBJ whole genome shotgun (WGS) entry which is preliminary data.</text>
</comment>
<evidence type="ECO:0000256" key="1">
    <source>
        <dbReference type="SAM" id="MobiDB-lite"/>
    </source>
</evidence>
<gene>
    <name evidence="2" type="ORF">TraAM80_09582</name>
</gene>
<name>A0A3R7M033_TRYRA</name>
<feature type="compositionally biased region" description="Polar residues" evidence="1">
    <location>
        <begin position="388"/>
        <end position="404"/>
    </location>
</feature>
<evidence type="ECO:0000313" key="2">
    <source>
        <dbReference type="EMBL" id="RNE96899.1"/>
    </source>
</evidence>
<dbReference type="EMBL" id="MKGL01000628">
    <property type="protein sequence ID" value="RNE96899.1"/>
    <property type="molecule type" value="Genomic_DNA"/>
</dbReference>
<sequence length="536" mass="56746">MRCVCYLLLRRVWARPCAVGGAATSGTSGGEWRRSASVASARGGVHRRCGGSCVRPVSAAGLRREVVLTPATLLRRLEAVFPPAPLATAPPKGATCRGGLSEADEERPPVFSGGLAGVPGGVRACCHPVPWERVVLRRVGQAPACDVGRQHLPVLLHTAAAVYDVLVPAPFLFLPGAACVDAGDAADATCLRPCRDRTLLSLKRRRGAEVRSVWCQRVGVLHHIPGLPDPSAPALTLREYVDFMQLFSQPVEGGPAQCMAACGLNNRDAVDHGVRRRLGDAKRDGTHGRCGPGAECPALNGGVGVWIVDPWRGSVFFAVRYRVGAEHYEWVRRPQHAFSQGGRSAPAGAATSAPPEAKVVFSSGVRKGPGASSFAWARASVRQAMLEPSTSHARSTPASQQPTRQGKRREEDVLSTVLYYCVAGAALTAAERAAFLAQLLGEAGARDALRFGGAHSSLPSVQRVCSPWRGGARARRGRRGVGAREEKGRGGDGVARLAKVWSPLPRSARPLRGRQVLADAAALAEAMKYGVLHLLL</sequence>
<protein>
    <submittedName>
        <fullName evidence="2">Uncharacterized protein</fullName>
    </submittedName>
</protein>
<dbReference type="OMA" id="HPVWLQH"/>
<dbReference type="RefSeq" id="XP_029233881.1">
    <property type="nucleotide sequence ID" value="XM_029386257.1"/>
</dbReference>
<accession>A0A3R7M033</accession>
<dbReference type="GeneID" id="40333515"/>
<dbReference type="Proteomes" id="UP000283634">
    <property type="component" value="Unassembled WGS sequence"/>
</dbReference>
<feature type="region of interest" description="Disordered" evidence="1">
    <location>
        <begin position="385"/>
        <end position="409"/>
    </location>
</feature>
<proteinExistence type="predicted"/>